<protein>
    <submittedName>
        <fullName evidence="2">NAD-dependent epimerase/dehydratase family protein</fullName>
    </submittedName>
</protein>
<dbReference type="PANTHER" id="PTHR43245">
    <property type="entry name" value="BIFUNCTIONAL POLYMYXIN RESISTANCE PROTEIN ARNA"/>
    <property type="match status" value="1"/>
</dbReference>
<evidence type="ECO:0000313" key="2">
    <source>
        <dbReference type="EMBL" id="MFD1143178.1"/>
    </source>
</evidence>
<dbReference type="SUPFAM" id="SSF51735">
    <property type="entry name" value="NAD(P)-binding Rossmann-fold domains"/>
    <property type="match status" value="1"/>
</dbReference>
<name>A0ABW3QFX4_9BACT</name>
<accession>A0ABW3QFX4</accession>
<evidence type="ECO:0000259" key="1">
    <source>
        <dbReference type="Pfam" id="PF01370"/>
    </source>
</evidence>
<dbReference type="Gene3D" id="3.40.50.720">
    <property type="entry name" value="NAD(P)-binding Rossmann-like Domain"/>
    <property type="match status" value="1"/>
</dbReference>
<keyword evidence="3" id="KW-1185">Reference proteome</keyword>
<proteinExistence type="predicted"/>
<dbReference type="Proteomes" id="UP001597116">
    <property type="component" value="Unassembled WGS sequence"/>
</dbReference>
<dbReference type="InterPro" id="IPR001509">
    <property type="entry name" value="Epimerase_deHydtase"/>
</dbReference>
<dbReference type="InterPro" id="IPR036291">
    <property type="entry name" value="NAD(P)-bd_dom_sf"/>
</dbReference>
<dbReference type="EMBL" id="JBHTLP010000011">
    <property type="protein sequence ID" value="MFD1143178.1"/>
    <property type="molecule type" value="Genomic_DNA"/>
</dbReference>
<organism evidence="2 3">
    <name type="scientific">Larkinella insperata</name>
    <dbReference type="NCBI Taxonomy" id="332158"/>
    <lineage>
        <taxon>Bacteria</taxon>
        <taxon>Pseudomonadati</taxon>
        <taxon>Bacteroidota</taxon>
        <taxon>Cytophagia</taxon>
        <taxon>Cytophagales</taxon>
        <taxon>Spirosomataceae</taxon>
        <taxon>Larkinella</taxon>
    </lineage>
</organism>
<evidence type="ECO:0000313" key="3">
    <source>
        <dbReference type="Proteomes" id="UP001597116"/>
    </source>
</evidence>
<dbReference type="Pfam" id="PF01370">
    <property type="entry name" value="Epimerase"/>
    <property type="match status" value="1"/>
</dbReference>
<comment type="caution">
    <text evidence="2">The sequence shown here is derived from an EMBL/GenBank/DDBJ whole genome shotgun (WGS) entry which is preliminary data.</text>
</comment>
<feature type="domain" description="NAD-dependent epimerase/dehydratase" evidence="1">
    <location>
        <begin position="3"/>
        <end position="215"/>
    </location>
</feature>
<dbReference type="RefSeq" id="WP_265991078.1">
    <property type="nucleotide sequence ID" value="NZ_CP110973.1"/>
</dbReference>
<sequence length="327" mass="36151">MKILVTGSTGHLGEALVRTLKNQGYEVIGLDVLASSCTTHVGSITDRDFVRKCLVGVETVFHTATLHKPHVATHTYQDFIDTNITGTLHLLQESLGAGVQQFIFTSTTSVFGDALVPPPGVPAAWITEDVTPIPKNIYGVTKAAAENLCQLFYRNYGLPCLVLRTSRFFPEDDDNKGVRDTFADDNLKANEYLFRRVDIEDAVSAHLLAAERARSIGFGTYIISATTPFSPNDTAELRADAPQVVARLVPKYQTEYQRRGWQLPPSIDRVYVNERARTELGWQPRHDFKAVINRLAVGDDLKSPLAKQIGSKGYHTGTFSEGPYPVE</sequence>
<reference evidence="3" key="1">
    <citation type="journal article" date="2019" name="Int. J. Syst. Evol. Microbiol.">
        <title>The Global Catalogue of Microorganisms (GCM) 10K type strain sequencing project: providing services to taxonomists for standard genome sequencing and annotation.</title>
        <authorList>
            <consortium name="The Broad Institute Genomics Platform"/>
            <consortium name="The Broad Institute Genome Sequencing Center for Infectious Disease"/>
            <person name="Wu L."/>
            <person name="Ma J."/>
        </authorList>
    </citation>
    <scope>NUCLEOTIDE SEQUENCE [LARGE SCALE GENOMIC DNA]</scope>
    <source>
        <strain evidence="3">CCUG 55608</strain>
    </source>
</reference>
<dbReference type="PANTHER" id="PTHR43245:SF54">
    <property type="entry name" value="BLL0593 PROTEIN"/>
    <property type="match status" value="1"/>
</dbReference>
<gene>
    <name evidence="2" type="ORF">ACFQ4C_18775</name>
</gene>
<dbReference type="InterPro" id="IPR050177">
    <property type="entry name" value="Lipid_A_modif_metabolic_enz"/>
</dbReference>